<dbReference type="PANTHER" id="PTHR42988:SF2">
    <property type="entry name" value="CYCLIC NUCLEOTIDE PHOSPHODIESTERASE CBUA0032-RELATED"/>
    <property type="match status" value="1"/>
</dbReference>
<evidence type="ECO:0000259" key="5">
    <source>
        <dbReference type="Pfam" id="PF00149"/>
    </source>
</evidence>
<dbReference type="InterPro" id="IPR050884">
    <property type="entry name" value="CNP_phosphodiesterase-III"/>
</dbReference>
<dbReference type="RefSeq" id="WP_191750814.1">
    <property type="nucleotide sequence ID" value="NZ_JACSQZ010000058.1"/>
</dbReference>
<reference evidence="6 7" key="1">
    <citation type="submission" date="2020-08" db="EMBL/GenBank/DDBJ databases">
        <title>A Genomic Blueprint of the Chicken Gut Microbiome.</title>
        <authorList>
            <person name="Gilroy R."/>
            <person name="Ravi A."/>
            <person name="Getino M."/>
            <person name="Pursley I."/>
            <person name="Horton D.L."/>
            <person name="Alikhan N.-F."/>
            <person name="Baker D."/>
            <person name="Gharbi K."/>
            <person name="Hall N."/>
            <person name="Watson M."/>
            <person name="Adriaenssens E.M."/>
            <person name="Foster-Nyarko E."/>
            <person name="Jarju S."/>
            <person name="Secka A."/>
            <person name="Antonio M."/>
            <person name="Oren A."/>
            <person name="Chaudhuri R."/>
            <person name="La Ragione R.M."/>
            <person name="Hildebrand F."/>
            <person name="Pallen M.J."/>
        </authorList>
    </citation>
    <scope>NUCLEOTIDE SEQUENCE [LARGE SCALE GENOMIC DNA]</scope>
    <source>
        <strain evidence="6 7">Sa3CUN1</strain>
    </source>
</reference>
<dbReference type="SUPFAM" id="SSF56300">
    <property type="entry name" value="Metallo-dependent phosphatases"/>
    <property type="match status" value="1"/>
</dbReference>
<sequence>MIFLHISDIHFLREYKKEVSGYNSIFNNMTNPIDQIKKLMSKVNNKLDFIIITGDLVEGGNSEDYRELKRHLDEIFKDIPYIITLGNHDNKAEFYKGWFNKDLGNKPYNATMNIGDIKVISFDNSEYHNPNGVIDTGRCKWLREELKKDNDKNIILMLHHHLLKEQFNLPQASYDNEFEEIIKNSSIISIFSGHTHHPYRGEFMGKPYFTSGSLSFVGYNEEDGRVRFEEASKCNLCTYENGKIDVEVINVTDENKLLTYVRF</sequence>
<feature type="domain" description="Calcineurin-like phosphoesterase" evidence="5">
    <location>
        <begin position="3"/>
        <end position="198"/>
    </location>
</feature>
<comment type="caution">
    <text evidence="6">The sequence shown here is derived from an EMBL/GenBank/DDBJ whole genome shotgun (WGS) entry which is preliminary data.</text>
</comment>
<evidence type="ECO:0000313" key="6">
    <source>
        <dbReference type="EMBL" id="MBD7916064.1"/>
    </source>
</evidence>
<dbReference type="Proteomes" id="UP000640335">
    <property type="component" value="Unassembled WGS sequence"/>
</dbReference>
<evidence type="ECO:0000256" key="1">
    <source>
        <dbReference type="ARBA" id="ARBA00022723"/>
    </source>
</evidence>
<dbReference type="PANTHER" id="PTHR42988">
    <property type="entry name" value="PHOSPHOHYDROLASE"/>
    <property type="match status" value="1"/>
</dbReference>
<comment type="similarity">
    <text evidence="4">Belongs to the cyclic nucleotide phosphodiesterase class-III family.</text>
</comment>
<keyword evidence="2" id="KW-0378">Hydrolase</keyword>
<organism evidence="6 7">
    <name type="scientific">Clostridium gallinarum</name>
    <dbReference type="NCBI Taxonomy" id="2762246"/>
    <lineage>
        <taxon>Bacteria</taxon>
        <taxon>Bacillati</taxon>
        <taxon>Bacillota</taxon>
        <taxon>Clostridia</taxon>
        <taxon>Eubacteriales</taxon>
        <taxon>Clostridiaceae</taxon>
        <taxon>Clostridium</taxon>
    </lineage>
</organism>
<dbReference type="InterPro" id="IPR029052">
    <property type="entry name" value="Metallo-depent_PP-like"/>
</dbReference>
<gene>
    <name evidence="6" type="ORF">H9660_12995</name>
</gene>
<keyword evidence="3" id="KW-0408">Iron</keyword>
<dbReference type="EMBL" id="JACSQZ010000058">
    <property type="protein sequence ID" value="MBD7916064.1"/>
    <property type="molecule type" value="Genomic_DNA"/>
</dbReference>
<dbReference type="Pfam" id="PF00149">
    <property type="entry name" value="Metallophos"/>
    <property type="match status" value="1"/>
</dbReference>
<keyword evidence="1" id="KW-0479">Metal-binding</keyword>
<protein>
    <submittedName>
        <fullName evidence="6">Metallophosphoesterase</fullName>
    </submittedName>
</protein>
<name>A0ABR8Q6P6_9CLOT</name>
<evidence type="ECO:0000256" key="2">
    <source>
        <dbReference type="ARBA" id="ARBA00022801"/>
    </source>
</evidence>
<accession>A0ABR8Q6P6</accession>
<dbReference type="InterPro" id="IPR004843">
    <property type="entry name" value="Calcineurin-like_PHP"/>
</dbReference>
<evidence type="ECO:0000256" key="3">
    <source>
        <dbReference type="ARBA" id="ARBA00023004"/>
    </source>
</evidence>
<dbReference type="Gene3D" id="3.60.21.10">
    <property type="match status" value="1"/>
</dbReference>
<proteinExistence type="inferred from homology"/>
<keyword evidence="7" id="KW-1185">Reference proteome</keyword>
<evidence type="ECO:0000256" key="4">
    <source>
        <dbReference type="ARBA" id="ARBA00025742"/>
    </source>
</evidence>
<evidence type="ECO:0000313" key="7">
    <source>
        <dbReference type="Proteomes" id="UP000640335"/>
    </source>
</evidence>